<feature type="compositionally biased region" description="Polar residues" evidence="1">
    <location>
        <begin position="628"/>
        <end position="637"/>
    </location>
</feature>
<feature type="compositionally biased region" description="Polar residues" evidence="1">
    <location>
        <begin position="1005"/>
        <end position="1018"/>
    </location>
</feature>
<comment type="caution">
    <text evidence="2">The sequence shown here is derived from an EMBL/GenBank/DDBJ whole genome shotgun (WGS) entry which is preliminary data.</text>
</comment>
<feature type="compositionally biased region" description="Polar residues" evidence="1">
    <location>
        <begin position="600"/>
        <end position="614"/>
    </location>
</feature>
<dbReference type="InterPro" id="IPR007750">
    <property type="entry name" value="DUF674"/>
</dbReference>
<feature type="compositionally biased region" description="Basic and acidic residues" evidence="1">
    <location>
        <begin position="574"/>
        <end position="584"/>
    </location>
</feature>
<feature type="compositionally biased region" description="Basic and acidic residues" evidence="1">
    <location>
        <begin position="615"/>
        <end position="624"/>
    </location>
</feature>
<sequence length="1179" mass="128376">MWQGSKAVGTTTAAKKSTLHFAFDSDNGVLVSSTEPIQPMIEYERGMIRRASRIHPTTIQTVVRNAPIERKNIRTNTFPAKPTATLLQSRGGRTNQRSRTSVTPTLSPTEYFNSRTNHEKITGKGKRASEVQPVGQHVLLKRFTATSKAIDPLASRSTRSYKSFARPNLNNKFSRVGTSSARNVDTRLKSSRDFEYFDLNRERNTAATSGSDKNRPSNVDRPEAPLEVENTHRPSNVDDAENLPDLKEPESVSDVQQQLLDKFSAKAIDAAIRFTPSESSSSSQPISDQRLLKKFYQRAINAAISPTPFPVASGNNAMSPDSSFQFDSNSNTKTPDPEEKISLEERAEITSQQTPEKVSKSNWALNDRSSSYDTTRGSEAGLEQPAEAPTKLLQNSAKAMERAAKSIPFVGSQLAEISDMVTDSSNASFEPESKPVEEPQQGFLEENSTAETFGALKSSSTARKAAARDLNGSSQGFRRRIPRRAEARIAEEKYTPSSAETDSTRSSSSSSSLTKEAPDLEVLQFRGLLRNFSPESFDAVVQQPTSLSEESPNLDYTDSKKGTRSSSSSNSSFTKEEPDQEMEKVQGFLKELSPEATDAAVQQLTSQSEQNRNLENSDSKKDLGYEANDSNADSPTPSVYLRESNTEVNPAPSKLFGPRPKKGGVLDTNEPKLIRICALGIPGHILYLEVYKDFIDLLLNLLTMRTGAVIKLLHEVDACLDFGGYGGGILNIYDSLSRMDESILTNKKETLLNPNHKQNLTKELKCLGSFEPECCNSDCPKFVSSSRIVCKNCTIATHFTCSICNAYFRENVHSTACISPWRPWGLHASAAPVLTRYTVLQSVDAIVAPKSKKLVSRDGFVKPGVPFMITNDLNIKQLTTQSIAKILKTVNFEEGGTEELDCHELLIGKTEVVFLLGAAMTSLTPLTDVFAHLCTSENKISANETLSRTASASEELSKQVSSIARPIGDLMTYIRPLASGFMDVLQQGTGSAVTRFSDSPEVKDSTVNGGSSTTNNGREFSPITSSTKVSSVSTTRKKSSLHVIPQVSILAPPSTSRNRSTSAFVTPQDFIPGTDSATALTMKSSVSATPQNFMSEASEATGIREISSYSGLATAKESIPGVSSTTGGLEAAEMNISVSTATQEKPLSAELREESHQTSASCCRGLCNKMFGMRGKNKQ</sequence>
<feature type="compositionally biased region" description="Polar residues" evidence="1">
    <location>
        <begin position="542"/>
        <end position="556"/>
    </location>
</feature>
<feature type="compositionally biased region" description="Polar residues" evidence="1">
    <location>
        <begin position="313"/>
        <end position="334"/>
    </location>
</feature>
<feature type="region of interest" description="Disordered" evidence="1">
    <location>
        <begin position="202"/>
        <end position="255"/>
    </location>
</feature>
<proteinExistence type="predicted"/>
<feature type="compositionally biased region" description="Basic and acidic residues" evidence="1">
    <location>
        <begin position="483"/>
        <end position="494"/>
    </location>
</feature>
<accession>A0ABD3H3P2</accession>
<reference evidence="2 3" key="1">
    <citation type="submission" date="2024-09" db="EMBL/GenBank/DDBJ databases">
        <title>Chromosome-scale assembly of Riccia sorocarpa.</title>
        <authorList>
            <person name="Paukszto L."/>
        </authorList>
    </citation>
    <scope>NUCLEOTIDE SEQUENCE [LARGE SCALE GENOMIC DNA]</scope>
    <source>
        <strain evidence="2">LP-2024</strain>
        <tissue evidence="2">Aerial parts of the thallus</tissue>
    </source>
</reference>
<feature type="compositionally biased region" description="Basic and acidic residues" evidence="1">
    <location>
        <begin position="335"/>
        <end position="348"/>
    </location>
</feature>
<dbReference type="EMBL" id="JBJQOH010000006">
    <property type="protein sequence ID" value="KAL3685169.1"/>
    <property type="molecule type" value="Genomic_DNA"/>
</dbReference>
<feature type="region of interest" description="Disordered" evidence="1">
    <location>
        <begin position="992"/>
        <end position="1024"/>
    </location>
</feature>
<feature type="compositionally biased region" description="Basic and acidic residues" evidence="1">
    <location>
        <begin position="212"/>
        <end position="236"/>
    </location>
</feature>
<name>A0ABD3H3P2_9MARC</name>
<protein>
    <submittedName>
        <fullName evidence="2">Uncharacterized protein</fullName>
    </submittedName>
</protein>
<dbReference type="Pfam" id="PF05056">
    <property type="entry name" value="DUF674"/>
    <property type="match status" value="1"/>
</dbReference>
<keyword evidence="3" id="KW-1185">Reference proteome</keyword>
<feature type="compositionally biased region" description="Low complexity" evidence="1">
    <location>
        <begin position="455"/>
        <end position="464"/>
    </location>
</feature>
<dbReference type="AlphaFoldDB" id="A0ABD3H3P2"/>
<evidence type="ECO:0000313" key="2">
    <source>
        <dbReference type="EMBL" id="KAL3685169.1"/>
    </source>
</evidence>
<evidence type="ECO:0000256" key="1">
    <source>
        <dbReference type="SAM" id="MobiDB-lite"/>
    </source>
</evidence>
<feature type="region of interest" description="Disordered" evidence="1">
    <location>
        <begin position="539"/>
        <end position="663"/>
    </location>
</feature>
<gene>
    <name evidence="2" type="ORF">R1sor_003191</name>
</gene>
<evidence type="ECO:0000313" key="3">
    <source>
        <dbReference type="Proteomes" id="UP001633002"/>
    </source>
</evidence>
<dbReference type="PANTHER" id="PTHR33103">
    <property type="entry name" value="OS01G0153900 PROTEIN"/>
    <property type="match status" value="1"/>
</dbReference>
<dbReference type="Proteomes" id="UP001633002">
    <property type="component" value="Unassembled WGS sequence"/>
</dbReference>
<dbReference type="PANTHER" id="PTHR33103:SF19">
    <property type="entry name" value="OS09G0544700 PROTEIN"/>
    <property type="match status" value="1"/>
</dbReference>
<feature type="compositionally biased region" description="Low complexity" evidence="1">
    <location>
        <begin position="497"/>
        <end position="514"/>
    </location>
</feature>
<feature type="region of interest" description="Disordered" evidence="1">
    <location>
        <begin position="86"/>
        <end position="108"/>
    </location>
</feature>
<feature type="region of interest" description="Disordered" evidence="1">
    <location>
        <begin position="420"/>
        <end position="519"/>
    </location>
</feature>
<feature type="region of interest" description="Disordered" evidence="1">
    <location>
        <begin position="311"/>
        <end position="389"/>
    </location>
</feature>
<organism evidence="2 3">
    <name type="scientific">Riccia sorocarpa</name>
    <dbReference type="NCBI Taxonomy" id="122646"/>
    <lineage>
        <taxon>Eukaryota</taxon>
        <taxon>Viridiplantae</taxon>
        <taxon>Streptophyta</taxon>
        <taxon>Embryophyta</taxon>
        <taxon>Marchantiophyta</taxon>
        <taxon>Marchantiopsida</taxon>
        <taxon>Marchantiidae</taxon>
        <taxon>Marchantiales</taxon>
        <taxon>Ricciaceae</taxon>
        <taxon>Riccia</taxon>
    </lineage>
</organism>
<feature type="compositionally biased region" description="Polar residues" evidence="1">
    <location>
        <begin position="349"/>
        <end position="377"/>
    </location>
</feature>